<dbReference type="Proteomes" id="UP001469365">
    <property type="component" value="Unassembled WGS sequence"/>
</dbReference>
<feature type="signal peptide" evidence="5">
    <location>
        <begin position="1"/>
        <end position="21"/>
    </location>
</feature>
<proteinExistence type="inferred from homology"/>
<dbReference type="EMBL" id="JBBPCC010000003">
    <property type="protein sequence ID" value="MEK8127797.1"/>
    <property type="molecule type" value="Genomic_DNA"/>
</dbReference>
<dbReference type="Gene3D" id="3.40.190.10">
    <property type="entry name" value="Periplasmic binding protein-like II"/>
    <property type="match status" value="2"/>
</dbReference>
<evidence type="ECO:0000313" key="8">
    <source>
        <dbReference type="Proteomes" id="UP001469365"/>
    </source>
</evidence>
<dbReference type="Pfam" id="PF09084">
    <property type="entry name" value="NMT1"/>
    <property type="match status" value="1"/>
</dbReference>
<sequence length="373" mass="39336">MKKMFLLLASFTILLTACGQAPAPAGSTATTAPAAQKAGDAKPAEPAKSETPKPADSQPKALEKVKIGTLGVFGDSAIYLAAERGYFKEQGIEADIQKFGAATELIAALGTGQIDAGNGPANAALYNMLGTKINIKIVAPNVTSEKGRDGGALVVAKKLADQVKKPADLKGRKIGVAAVKGSASQIYIEKLLAPDGLTLKDVEFVGLTFADMLPAISNGAIDAAILPEPHLSNGISQGIFFQFRGNGEMFPGQEANLFMLSPDFAKKTDLANRLTAARLKGVRDYNDAFFKNKGRDEIVSILTKYTAVKDAAAYKNINFAAMHPDGKINPASLLEEVEWYTKNGIVTNPVDIKAAVDTSYSENAVKTLGPYAQ</sequence>
<evidence type="ECO:0000256" key="5">
    <source>
        <dbReference type="SAM" id="SignalP"/>
    </source>
</evidence>
<dbReference type="InterPro" id="IPR015168">
    <property type="entry name" value="SsuA/THI5"/>
</dbReference>
<keyword evidence="8" id="KW-1185">Reference proteome</keyword>
<feature type="compositionally biased region" description="Basic and acidic residues" evidence="4">
    <location>
        <begin position="39"/>
        <end position="53"/>
    </location>
</feature>
<accession>A0ABU9DI07</accession>
<feature type="compositionally biased region" description="Low complexity" evidence="4">
    <location>
        <begin position="25"/>
        <end position="35"/>
    </location>
</feature>
<feature type="region of interest" description="Disordered" evidence="4">
    <location>
        <begin position="25"/>
        <end position="60"/>
    </location>
</feature>
<evidence type="ECO:0000256" key="1">
    <source>
        <dbReference type="ARBA" id="ARBA00004418"/>
    </source>
</evidence>
<dbReference type="PROSITE" id="PS51257">
    <property type="entry name" value="PROKAR_LIPOPROTEIN"/>
    <property type="match status" value="1"/>
</dbReference>
<name>A0ABU9DI07_9BACL</name>
<evidence type="ECO:0000256" key="3">
    <source>
        <dbReference type="ARBA" id="ARBA00022729"/>
    </source>
</evidence>
<dbReference type="PANTHER" id="PTHR30024">
    <property type="entry name" value="ALIPHATIC SULFONATES-BINDING PROTEIN-RELATED"/>
    <property type="match status" value="1"/>
</dbReference>
<organism evidence="7 8">
    <name type="scientific">Paenibacillus filicis</name>
    <dbReference type="NCBI Taxonomy" id="669464"/>
    <lineage>
        <taxon>Bacteria</taxon>
        <taxon>Bacillati</taxon>
        <taxon>Bacillota</taxon>
        <taxon>Bacilli</taxon>
        <taxon>Bacillales</taxon>
        <taxon>Paenibacillaceae</taxon>
        <taxon>Paenibacillus</taxon>
    </lineage>
</organism>
<protein>
    <submittedName>
        <fullName evidence="7">ABC transporter substrate-binding protein</fullName>
    </submittedName>
</protein>
<evidence type="ECO:0000256" key="2">
    <source>
        <dbReference type="ARBA" id="ARBA00010742"/>
    </source>
</evidence>
<dbReference type="RefSeq" id="WP_341414846.1">
    <property type="nucleotide sequence ID" value="NZ_JBBPCC010000003.1"/>
</dbReference>
<comment type="similarity">
    <text evidence="2">Belongs to the bacterial solute-binding protein SsuA/TauA family.</text>
</comment>
<feature type="domain" description="SsuA/THI5-like" evidence="6">
    <location>
        <begin position="77"/>
        <end position="282"/>
    </location>
</feature>
<feature type="chain" id="PRO_5046591950" evidence="5">
    <location>
        <begin position="22"/>
        <end position="373"/>
    </location>
</feature>
<evidence type="ECO:0000313" key="7">
    <source>
        <dbReference type="EMBL" id="MEK8127797.1"/>
    </source>
</evidence>
<keyword evidence="3 5" id="KW-0732">Signal</keyword>
<comment type="subcellular location">
    <subcellularLocation>
        <location evidence="1">Periplasm</location>
    </subcellularLocation>
</comment>
<gene>
    <name evidence="7" type="ORF">WMW72_07680</name>
</gene>
<evidence type="ECO:0000256" key="4">
    <source>
        <dbReference type="SAM" id="MobiDB-lite"/>
    </source>
</evidence>
<reference evidence="7 8" key="1">
    <citation type="submission" date="2024-04" db="EMBL/GenBank/DDBJ databases">
        <title>draft genome sequnece of Paenibacillus filicis.</title>
        <authorList>
            <person name="Kim D.-U."/>
        </authorList>
    </citation>
    <scope>NUCLEOTIDE SEQUENCE [LARGE SCALE GENOMIC DNA]</scope>
    <source>
        <strain evidence="7 8">KACC14197</strain>
    </source>
</reference>
<dbReference type="SUPFAM" id="SSF53850">
    <property type="entry name" value="Periplasmic binding protein-like II"/>
    <property type="match status" value="1"/>
</dbReference>
<comment type="caution">
    <text evidence="7">The sequence shown here is derived from an EMBL/GenBank/DDBJ whole genome shotgun (WGS) entry which is preliminary data.</text>
</comment>
<evidence type="ECO:0000259" key="6">
    <source>
        <dbReference type="Pfam" id="PF09084"/>
    </source>
</evidence>
<dbReference type="PANTHER" id="PTHR30024:SF47">
    <property type="entry name" value="TAURINE-BINDING PERIPLASMIC PROTEIN"/>
    <property type="match status" value="1"/>
</dbReference>